<dbReference type="PRINTS" id="PR01415">
    <property type="entry name" value="ANKYRIN"/>
</dbReference>
<accession>A0A0G4G2T5</accession>
<dbReference type="PANTHER" id="PTHR24189:SF50">
    <property type="entry name" value="ANKYRIN REPEAT AND SOCS BOX PROTEIN 2"/>
    <property type="match status" value="1"/>
</dbReference>
<dbReference type="InterPro" id="IPR032675">
    <property type="entry name" value="LRR_dom_sf"/>
</dbReference>
<dbReference type="Gene3D" id="3.80.10.10">
    <property type="entry name" value="Ribonuclease Inhibitor"/>
    <property type="match status" value="1"/>
</dbReference>
<evidence type="ECO:0000313" key="5">
    <source>
        <dbReference type="EMBL" id="CEM22219.1"/>
    </source>
</evidence>
<dbReference type="Pfam" id="PF12796">
    <property type="entry name" value="Ank_2"/>
    <property type="match status" value="1"/>
</dbReference>
<dbReference type="InterPro" id="IPR036770">
    <property type="entry name" value="Ankyrin_rpt-contain_sf"/>
</dbReference>
<dbReference type="SUPFAM" id="SSF48403">
    <property type="entry name" value="Ankyrin repeat"/>
    <property type="match status" value="1"/>
</dbReference>
<proteinExistence type="predicted"/>
<keyword evidence="2 3" id="KW-0040">ANK repeat</keyword>
<feature type="repeat" description="ANK" evidence="3">
    <location>
        <begin position="82"/>
        <end position="114"/>
    </location>
</feature>
<sequence length="665" mass="72983">MLVKERARVNEQIKSNGATALMFAARNGHPEVVGVLLREKALVNAKTSGGETPLFYAASGGHVEVVDALIEGKAEVNEKNNTNSTALIQAAQNGHPEVVALLLKAKAEVNVQTEDGSTALMYAAGYGQADVVGMLLRNNAEVNLQAKDGSTALMKATSNHHKGVVALLLRNGADPTIESPVFGTAAALAEKQKRPKLQSLLEGNAPDLLAHPVVDWMESQTASWTPIAELIREGAVMLWPLSVLRLLAQKQRPVPRRQDVPAELRDLGMEEHKIQAALEGAAKFAAAENTEIPLLGRFSLVCISYGWLSRAHPDPNSFHLQLLVKGIDRQWWAKGQRGERVFVFWDFMSLFQLPRDEQQEALFRKALKNLDLLYSSSHTRVYRSTGVPPNSPNALPYDKRGWPTFETSVTGFKPSRLLHQLPTTLQKDSECRGGKKAQGDKGPGRGHEAVLPPRAPADFNSLVDTKTFTNGADTETVKTLYEQFVHRTACSVQRVSFSSRALFSDDDAASLCGLFKYLLTMQPGQEGGSSEVAQWEGTEQIDLSRTGVTDKGAVMVIETLKEVKSLRSLDFTQTKVTMETVKALEVALRRLPNLASLGRVSFSGCRLGLNDSQKIFIQKLASSVEFRRKRLTLDLRDGAAESISRVGMHALQHNLKQCPQFELIL</sequence>
<dbReference type="VEuPathDB" id="CryptoDB:Cvel_4092"/>
<gene>
    <name evidence="5" type="ORF">Cvel_4092</name>
</gene>
<evidence type="ECO:0000256" key="3">
    <source>
        <dbReference type="PROSITE-ProRule" id="PRU00023"/>
    </source>
</evidence>
<feature type="repeat" description="ANK" evidence="3">
    <location>
        <begin position="115"/>
        <end position="147"/>
    </location>
</feature>
<feature type="compositionally biased region" description="Basic and acidic residues" evidence="4">
    <location>
        <begin position="428"/>
        <end position="448"/>
    </location>
</feature>
<organism evidence="5">
    <name type="scientific">Chromera velia CCMP2878</name>
    <dbReference type="NCBI Taxonomy" id="1169474"/>
    <lineage>
        <taxon>Eukaryota</taxon>
        <taxon>Sar</taxon>
        <taxon>Alveolata</taxon>
        <taxon>Colpodellida</taxon>
        <taxon>Chromeraceae</taxon>
        <taxon>Chromera</taxon>
    </lineage>
</organism>
<dbReference type="InterPro" id="IPR050745">
    <property type="entry name" value="Multifunctional_regulatory"/>
</dbReference>
<name>A0A0G4G2T5_9ALVE</name>
<dbReference type="PROSITE" id="PS50297">
    <property type="entry name" value="ANK_REP_REGION"/>
    <property type="match status" value="5"/>
</dbReference>
<evidence type="ECO:0000256" key="1">
    <source>
        <dbReference type="ARBA" id="ARBA00022737"/>
    </source>
</evidence>
<reference evidence="5" key="1">
    <citation type="submission" date="2014-11" db="EMBL/GenBank/DDBJ databases">
        <authorList>
            <person name="Otto D Thomas"/>
            <person name="Naeem Raeece"/>
        </authorList>
    </citation>
    <scope>NUCLEOTIDE SEQUENCE</scope>
</reference>
<feature type="repeat" description="ANK" evidence="3">
    <location>
        <begin position="16"/>
        <end position="48"/>
    </location>
</feature>
<evidence type="ECO:0000256" key="4">
    <source>
        <dbReference type="SAM" id="MobiDB-lite"/>
    </source>
</evidence>
<dbReference type="SUPFAM" id="SSF52047">
    <property type="entry name" value="RNI-like"/>
    <property type="match status" value="1"/>
</dbReference>
<dbReference type="PANTHER" id="PTHR24189">
    <property type="entry name" value="MYOTROPHIN"/>
    <property type="match status" value="1"/>
</dbReference>
<dbReference type="PROSITE" id="PS50088">
    <property type="entry name" value="ANK_REPEAT"/>
    <property type="match status" value="5"/>
</dbReference>
<feature type="repeat" description="ANK" evidence="3">
    <location>
        <begin position="49"/>
        <end position="81"/>
    </location>
</feature>
<dbReference type="AlphaFoldDB" id="A0A0G4G2T5"/>
<dbReference type="Pfam" id="PF00023">
    <property type="entry name" value="Ank"/>
    <property type="match status" value="2"/>
</dbReference>
<dbReference type="InterPro" id="IPR002110">
    <property type="entry name" value="Ankyrin_rpt"/>
</dbReference>
<dbReference type="PhylomeDB" id="A0A0G4G2T5"/>
<evidence type="ECO:0000256" key="2">
    <source>
        <dbReference type="ARBA" id="ARBA00023043"/>
    </source>
</evidence>
<feature type="repeat" description="ANK" evidence="3">
    <location>
        <begin position="148"/>
        <end position="180"/>
    </location>
</feature>
<keyword evidence="1" id="KW-0677">Repeat</keyword>
<feature type="region of interest" description="Disordered" evidence="4">
    <location>
        <begin position="428"/>
        <end position="454"/>
    </location>
</feature>
<protein>
    <submittedName>
        <fullName evidence="5">Uncharacterized protein</fullName>
    </submittedName>
</protein>
<dbReference type="Gene3D" id="1.25.40.20">
    <property type="entry name" value="Ankyrin repeat-containing domain"/>
    <property type="match status" value="1"/>
</dbReference>
<dbReference type="SMART" id="SM00248">
    <property type="entry name" value="ANK"/>
    <property type="match status" value="5"/>
</dbReference>
<dbReference type="EMBL" id="CDMZ01000827">
    <property type="protein sequence ID" value="CEM22219.1"/>
    <property type="molecule type" value="Genomic_DNA"/>
</dbReference>